<dbReference type="AlphaFoldDB" id="A0A8S3ECK4"/>
<evidence type="ECO:0000313" key="2">
    <source>
        <dbReference type="EMBL" id="CAF5057628.1"/>
    </source>
</evidence>
<reference evidence="2" key="1">
    <citation type="submission" date="2021-02" db="EMBL/GenBank/DDBJ databases">
        <authorList>
            <person name="Nowell W R."/>
        </authorList>
    </citation>
    <scope>NUCLEOTIDE SEQUENCE</scope>
</reference>
<dbReference type="InterPro" id="IPR037293">
    <property type="entry name" value="Gal_Oxidase_central_sf"/>
</dbReference>
<dbReference type="Proteomes" id="UP000681720">
    <property type="component" value="Unassembled WGS sequence"/>
</dbReference>
<comment type="caution">
    <text evidence="2">The sequence shown here is derived from an EMBL/GenBank/DDBJ whole genome shotgun (WGS) entry which is preliminary data.</text>
</comment>
<accession>A0A8S3ECK4</accession>
<feature type="non-terminal residue" evidence="2">
    <location>
        <position position="1"/>
    </location>
</feature>
<sequence length="64" mass="6947">WTTTGNMNYARLFHTASVLFDGTVLVTGGNNSTEILNSAELYDPSIGNWITTGNPNNARMSHTT</sequence>
<name>A0A8S3ECK4_9BILA</name>
<dbReference type="Gene3D" id="2.130.10.80">
    <property type="entry name" value="Galactose oxidase/kelch, beta-propeller"/>
    <property type="match status" value="1"/>
</dbReference>
<proteinExistence type="predicted"/>
<keyword evidence="1" id="KW-0880">Kelch repeat</keyword>
<dbReference type="EMBL" id="CAJOBJ010232344">
    <property type="protein sequence ID" value="CAF5057628.1"/>
    <property type="molecule type" value="Genomic_DNA"/>
</dbReference>
<protein>
    <submittedName>
        <fullName evidence="2">Uncharacterized protein</fullName>
    </submittedName>
</protein>
<dbReference type="InterPro" id="IPR015915">
    <property type="entry name" value="Kelch-typ_b-propeller"/>
</dbReference>
<evidence type="ECO:0000313" key="3">
    <source>
        <dbReference type="Proteomes" id="UP000681720"/>
    </source>
</evidence>
<dbReference type="InterPro" id="IPR006652">
    <property type="entry name" value="Kelch_1"/>
</dbReference>
<dbReference type="Pfam" id="PF01344">
    <property type="entry name" value="Kelch_1"/>
    <property type="match status" value="1"/>
</dbReference>
<gene>
    <name evidence="2" type="ORF">GIL414_LOCUS60322</name>
</gene>
<evidence type="ECO:0000256" key="1">
    <source>
        <dbReference type="ARBA" id="ARBA00022441"/>
    </source>
</evidence>
<dbReference type="SUPFAM" id="SSF117281">
    <property type="entry name" value="Kelch motif"/>
    <property type="match status" value="1"/>
</dbReference>
<organism evidence="2 3">
    <name type="scientific">Rotaria magnacalcarata</name>
    <dbReference type="NCBI Taxonomy" id="392030"/>
    <lineage>
        <taxon>Eukaryota</taxon>
        <taxon>Metazoa</taxon>
        <taxon>Spiralia</taxon>
        <taxon>Gnathifera</taxon>
        <taxon>Rotifera</taxon>
        <taxon>Eurotatoria</taxon>
        <taxon>Bdelloidea</taxon>
        <taxon>Philodinida</taxon>
        <taxon>Philodinidae</taxon>
        <taxon>Rotaria</taxon>
    </lineage>
</organism>